<dbReference type="Gene3D" id="3.40.1360.10">
    <property type="match status" value="1"/>
</dbReference>
<dbReference type="Pfam" id="PF01751">
    <property type="entry name" value="Toprim"/>
    <property type="match status" value="1"/>
</dbReference>
<dbReference type="Proteomes" id="UP000232412">
    <property type="component" value="Unassembled WGS sequence"/>
</dbReference>
<dbReference type="AlphaFoldDB" id="A0A2H1EGD9"/>
<dbReference type="RefSeq" id="WP_101009585.1">
    <property type="nucleotide sequence ID" value="NZ_FRFC01000003.1"/>
</dbReference>
<keyword evidence="3" id="KW-1185">Reference proteome</keyword>
<dbReference type="PROSITE" id="PS50880">
    <property type="entry name" value="TOPRIM"/>
    <property type="match status" value="1"/>
</dbReference>
<evidence type="ECO:0000259" key="1">
    <source>
        <dbReference type="PROSITE" id="PS50880"/>
    </source>
</evidence>
<evidence type="ECO:0000313" key="2">
    <source>
        <dbReference type="EMBL" id="SHO45246.1"/>
    </source>
</evidence>
<name>A0A2H1EGD9_9ARCH</name>
<protein>
    <submittedName>
        <fullName evidence="2">Putative Toprim domain protein</fullName>
    </submittedName>
</protein>
<reference evidence="3" key="1">
    <citation type="submission" date="2016-12" db="EMBL/GenBank/DDBJ databases">
        <authorList>
            <person name="Herbold C."/>
        </authorList>
    </citation>
    <scope>NUCLEOTIDE SEQUENCE [LARGE SCALE GENOMIC DNA]</scope>
</reference>
<organism evidence="2 3">
    <name type="scientific">Nitrosotalea sinensis</name>
    <dbReference type="NCBI Taxonomy" id="1499975"/>
    <lineage>
        <taxon>Archaea</taxon>
        <taxon>Nitrososphaerota</taxon>
        <taxon>Nitrososphaeria</taxon>
        <taxon>Nitrosotaleales</taxon>
        <taxon>Nitrosotaleaceae</taxon>
        <taxon>Nitrosotalea</taxon>
    </lineage>
</organism>
<sequence length="126" mass="14628">MNFTPDEISKVHDFIKSLNSKHNSIVVVEGKRDEAALKRLGFVGKICQFHSFKGLIKFADSMPQYKNLILLLDSDKKGRYLTKRIMSQLQHRMSIDLTFRKKLTIATRGRIRNIEDLSVYLSKEVE</sequence>
<dbReference type="SUPFAM" id="SSF110455">
    <property type="entry name" value="Toprim domain"/>
    <property type="match status" value="1"/>
</dbReference>
<proteinExistence type="predicted"/>
<dbReference type="PANTHER" id="PTHR39964:SF2">
    <property type="entry name" value="UPF0292 PROTEIN MJ1624"/>
    <property type="match status" value="1"/>
</dbReference>
<dbReference type="InterPro" id="IPR006171">
    <property type="entry name" value="TOPRIM_dom"/>
</dbReference>
<evidence type="ECO:0000313" key="3">
    <source>
        <dbReference type="Proteomes" id="UP000232412"/>
    </source>
</evidence>
<accession>A0A2H1EGD9</accession>
<dbReference type="PANTHER" id="PTHR39964">
    <property type="entry name" value="UPF0292 PROTEIN TK1411"/>
    <property type="match status" value="1"/>
</dbReference>
<gene>
    <name evidence="2" type="ORF">NSIN_20603</name>
</gene>
<feature type="domain" description="Toprim" evidence="1">
    <location>
        <begin position="23"/>
        <end position="111"/>
    </location>
</feature>
<dbReference type="EMBL" id="FRFC01000003">
    <property type="protein sequence ID" value="SHO45246.1"/>
    <property type="molecule type" value="Genomic_DNA"/>
</dbReference>